<dbReference type="Proteomes" id="UP000265520">
    <property type="component" value="Unassembled WGS sequence"/>
</dbReference>
<keyword evidence="3" id="KW-1185">Reference proteome</keyword>
<evidence type="ECO:0000313" key="2">
    <source>
        <dbReference type="EMBL" id="MCI64900.1"/>
    </source>
</evidence>
<feature type="compositionally biased region" description="Basic and acidic residues" evidence="1">
    <location>
        <begin position="42"/>
        <end position="59"/>
    </location>
</feature>
<evidence type="ECO:0000313" key="3">
    <source>
        <dbReference type="Proteomes" id="UP000265520"/>
    </source>
</evidence>
<name>A0A392TX98_9FABA</name>
<dbReference type="AlphaFoldDB" id="A0A392TX98"/>
<reference evidence="2 3" key="1">
    <citation type="journal article" date="2018" name="Front. Plant Sci.">
        <title>Red Clover (Trifolium pratense) and Zigzag Clover (T. medium) - A Picture of Genomic Similarities and Differences.</title>
        <authorList>
            <person name="Dluhosova J."/>
            <person name="Istvanek J."/>
            <person name="Nedelnik J."/>
            <person name="Repkova J."/>
        </authorList>
    </citation>
    <scope>NUCLEOTIDE SEQUENCE [LARGE SCALE GENOMIC DNA]</scope>
    <source>
        <strain evidence="3">cv. 10/8</strain>
        <tissue evidence="2">Leaf</tissue>
    </source>
</reference>
<sequence>HSLWYSKSTEYISFEETKYPERCYVGDGFGFDPLGKIVDSDDQKPVLIQSHRERPEDIHAPPGKGPRRG</sequence>
<comment type="caution">
    <text evidence="2">The sequence shown here is derived from an EMBL/GenBank/DDBJ whole genome shotgun (WGS) entry which is preliminary data.</text>
</comment>
<evidence type="ECO:0000256" key="1">
    <source>
        <dbReference type="SAM" id="MobiDB-lite"/>
    </source>
</evidence>
<feature type="region of interest" description="Disordered" evidence="1">
    <location>
        <begin position="42"/>
        <end position="69"/>
    </location>
</feature>
<protein>
    <submittedName>
        <fullName evidence="2">Uncharacterized protein</fullName>
    </submittedName>
</protein>
<accession>A0A392TX98</accession>
<organism evidence="2 3">
    <name type="scientific">Trifolium medium</name>
    <dbReference type="NCBI Taxonomy" id="97028"/>
    <lineage>
        <taxon>Eukaryota</taxon>
        <taxon>Viridiplantae</taxon>
        <taxon>Streptophyta</taxon>
        <taxon>Embryophyta</taxon>
        <taxon>Tracheophyta</taxon>
        <taxon>Spermatophyta</taxon>
        <taxon>Magnoliopsida</taxon>
        <taxon>eudicotyledons</taxon>
        <taxon>Gunneridae</taxon>
        <taxon>Pentapetalae</taxon>
        <taxon>rosids</taxon>
        <taxon>fabids</taxon>
        <taxon>Fabales</taxon>
        <taxon>Fabaceae</taxon>
        <taxon>Papilionoideae</taxon>
        <taxon>50 kb inversion clade</taxon>
        <taxon>NPAAA clade</taxon>
        <taxon>Hologalegina</taxon>
        <taxon>IRL clade</taxon>
        <taxon>Trifolieae</taxon>
        <taxon>Trifolium</taxon>
    </lineage>
</organism>
<dbReference type="EMBL" id="LXQA010665625">
    <property type="protein sequence ID" value="MCI64900.1"/>
    <property type="molecule type" value="Genomic_DNA"/>
</dbReference>
<proteinExistence type="predicted"/>
<feature type="non-terminal residue" evidence="2">
    <location>
        <position position="1"/>
    </location>
</feature>